<evidence type="ECO:0008006" key="4">
    <source>
        <dbReference type="Google" id="ProtNLM"/>
    </source>
</evidence>
<gene>
    <name evidence="2" type="primary">Necator_chrIV.g17205</name>
    <name evidence="2" type="ORF">RB195_003907</name>
</gene>
<accession>A0ABR1DQU6</accession>
<feature type="compositionally biased region" description="Basic and acidic residues" evidence="1">
    <location>
        <begin position="502"/>
        <end position="527"/>
    </location>
</feature>
<dbReference type="EMBL" id="JAVFWL010000004">
    <property type="protein sequence ID" value="KAK6752784.1"/>
    <property type="molecule type" value="Genomic_DNA"/>
</dbReference>
<feature type="compositionally biased region" description="Polar residues" evidence="1">
    <location>
        <begin position="26"/>
        <end position="41"/>
    </location>
</feature>
<reference evidence="2 3" key="1">
    <citation type="submission" date="2023-08" db="EMBL/GenBank/DDBJ databases">
        <title>A Necator americanus chromosomal reference genome.</title>
        <authorList>
            <person name="Ilik V."/>
            <person name="Petrzelkova K.J."/>
            <person name="Pardy F."/>
            <person name="Fuh T."/>
            <person name="Niatou-Singa F.S."/>
            <person name="Gouil Q."/>
            <person name="Baker L."/>
            <person name="Ritchie M.E."/>
            <person name="Jex A.R."/>
            <person name="Gazzola D."/>
            <person name="Li H."/>
            <person name="Toshio Fujiwara R."/>
            <person name="Zhan B."/>
            <person name="Aroian R.V."/>
            <person name="Pafco B."/>
            <person name="Schwarz E.M."/>
        </authorList>
    </citation>
    <scope>NUCLEOTIDE SEQUENCE [LARGE SCALE GENOMIC DNA]</scope>
    <source>
        <strain evidence="2 3">Aroian</strain>
        <tissue evidence="2">Whole animal</tissue>
    </source>
</reference>
<feature type="region of interest" description="Disordered" evidence="1">
    <location>
        <begin position="1"/>
        <end position="80"/>
    </location>
</feature>
<feature type="region of interest" description="Disordered" evidence="1">
    <location>
        <begin position="496"/>
        <end position="647"/>
    </location>
</feature>
<dbReference type="Proteomes" id="UP001303046">
    <property type="component" value="Unassembled WGS sequence"/>
</dbReference>
<evidence type="ECO:0000313" key="3">
    <source>
        <dbReference type="Proteomes" id="UP001303046"/>
    </source>
</evidence>
<proteinExistence type="predicted"/>
<protein>
    <recommendedName>
        <fullName evidence="4">RRM domain-containing protein</fullName>
    </recommendedName>
</protein>
<feature type="compositionally biased region" description="Low complexity" evidence="1">
    <location>
        <begin position="609"/>
        <end position="621"/>
    </location>
</feature>
<keyword evidence="3" id="KW-1185">Reference proteome</keyword>
<name>A0ABR1DQU6_NECAM</name>
<feature type="compositionally biased region" description="Basic and acidic residues" evidence="1">
    <location>
        <begin position="538"/>
        <end position="584"/>
    </location>
</feature>
<sequence>MDDQDKEDQIQQNGSHDITEEPVAVSSVNGTLAENSATDSGIETAIEGSSAEAPTAEVQTPVPEPQAASPCSSENPDDNRTFTVTGLKHPGAWRTHPEIINMLARCESFNIKFERATKQKGPKPGYISFMFESISSAREAYTQAQKMRVDGQAVKVEASPAFFAPAACRSRPFFKIPTDEEVKKRTIYALDLPTSAEQNLLNSIFEADHIERITFLPLRSQHKQAEVLMHTEEQADAARSEDGFELDDGQQQSVLRILTPDDYAAFVAEEQKPVPFVPPEVEPVPVKPPAPSVAEPTTAPSPAEVKLAPVLDEDDVTDMFIKHVTEQRVNWAEITDVMELYAMCDAVSAQIGGLPDSVLRPAMLHTLQRHLTEAQSAWMREHLQYLIKGWKQEVRNDSFVDRPTLVQMKAAEYVPVAPSKRKFRGRNSAVSRAGRVMMGVGAFLEAQRSKMVTEEGELEVEEDEEGNITLGGEALSFESWAKLTKTNQPDIVYAKMGQGEPPAKKPREMHDFKKFKQSQKEWKEKKMGAKKMRIMQQAREELEALDKDKLEQPQVSKETENGKEKKEKKENATPEKPPKPPKELDEGEIDSEEERREEKEKRRTRRKASSSSNSSSSSSSSESDDDADARKRRRNRRKTERLKGPQVPPLFQRMFNHRHVIINALSAEHKTAFASVLHQMKSSGRTGISQSDQQQMLTFLSNFSR</sequence>
<evidence type="ECO:0000256" key="1">
    <source>
        <dbReference type="SAM" id="MobiDB-lite"/>
    </source>
</evidence>
<comment type="caution">
    <text evidence="2">The sequence shown here is derived from an EMBL/GenBank/DDBJ whole genome shotgun (WGS) entry which is preliminary data.</text>
</comment>
<organism evidence="2 3">
    <name type="scientific">Necator americanus</name>
    <name type="common">Human hookworm</name>
    <dbReference type="NCBI Taxonomy" id="51031"/>
    <lineage>
        <taxon>Eukaryota</taxon>
        <taxon>Metazoa</taxon>
        <taxon>Ecdysozoa</taxon>
        <taxon>Nematoda</taxon>
        <taxon>Chromadorea</taxon>
        <taxon>Rhabditida</taxon>
        <taxon>Rhabditina</taxon>
        <taxon>Rhabditomorpha</taxon>
        <taxon>Strongyloidea</taxon>
        <taxon>Ancylostomatidae</taxon>
        <taxon>Bunostominae</taxon>
        <taxon>Necator</taxon>
    </lineage>
</organism>
<evidence type="ECO:0000313" key="2">
    <source>
        <dbReference type="EMBL" id="KAK6752784.1"/>
    </source>
</evidence>
<feature type="compositionally biased region" description="Basic residues" evidence="1">
    <location>
        <begin position="630"/>
        <end position="640"/>
    </location>
</feature>